<evidence type="ECO:0000313" key="9">
    <source>
        <dbReference type="EMBL" id="GAK77018.1"/>
    </source>
</evidence>
<dbReference type="PANTHER" id="PTHR11705:SF143">
    <property type="entry name" value="SLL0236 PROTEIN"/>
    <property type="match status" value="1"/>
</dbReference>
<comment type="caution">
    <text evidence="7">Lacks conserved residue(s) required for the propagation of feature annotation.</text>
</comment>
<dbReference type="PROSITE" id="PS52035">
    <property type="entry name" value="PEPTIDASE_M14"/>
    <property type="match status" value="1"/>
</dbReference>
<evidence type="ECO:0000256" key="4">
    <source>
        <dbReference type="ARBA" id="ARBA00022801"/>
    </source>
</evidence>
<dbReference type="InterPro" id="IPR000834">
    <property type="entry name" value="Peptidase_M14"/>
</dbReference>
<feature type="domain" description="Peptidase M14" evidence="8">
    <location>
        <begin position="50"/>
        <end position="268"/>
    </location>
</feature>
<dbReference type="Gene3D" id="3.40.630.10">
    <property type="entry name" value="Zn peptidases"/>
    <property type="match status" value="1"/>
</dbReference>
<keyword evidence="6" id="KW-0482">Metalloprotease</keyword>
<accession>A0A081DDM2</accession>
<name>A0A081DDM2_NONUL</name>
<dbReference type="GO" id="GO:0006508">
    <property type="term" value="P:proteolysis"/>
    <property type="evidence" value="ECO:0007669"/>
    <property type="project" value="UniProtKB-KW"/>
</dbReference>
<dbReference type="GO" id="GO:0008270">
    <property type="term" value="F:zinc ion binding"/>
    <property type="evidence" value="ECO:0007669"/>
    <property type="project" value="InterPro"/>
</dbReference>
<evidence type="ECO:0000256" key="2">
    <source>
        <dbReference type="ARBA" id="ARBA00005988"/>
    </source>
</evidence>
<evidence type="ECO:0000256" key="6">
    <source>
        <dbReference type="ARBA" id="ARBA00023049"/>
    </source>
</evidence>
<keyword evidence="9" id="KW-0121">Carboxypeptidase</keyword>
<dbReference type="EMBL" id="BBLG01000006">
    <property type="protein sequence ID" value="GAK77018.1"/>
    <property type="molecule type" value="Genomic_DNA"/>
</dbReference>
<dbReference type="GO" id="GO:0004181">
    <property type="term" value="F:metallocarboxypeptidase activity"/>
    <property type="evidence" value="ECO:0007669"/>
    <property type="project" value="InterPro"/>
</dbReference>
<evidence type="ECO:0000256" key="5">
    <source>
        <dbReference type="ARBA" id="ARBA00022833"/>
    </source>
</evidence>
<dbReference type="AlphaFoldDB" id="A0A081DDM2"/>
<evidence type="ECO:0000256" key="7">
    <source>
        <dbReference type="PROSITE-ProRule" id="PRU01379"/>
    </source>
</evidence>
<dbReference type="GO" id="GO:0005615">
    <property type="term" value="C:extracellular space"/>
    <property type="evidence" value="ECO:0007669"/>
    <property type="project" value="TreeGrafter"/>
</dbReference>
<comment type="caution">
    <text evidence="9">The sequence shown here is derived from an EMBL/GenBank/DDBJ whole genome shotgun (WGS) entry which is preliminary data.</text>
</comment>
<keyword evidence="4" id="KW-0378">Hydrolase</keyword>
<evidence type="ECO:0000256" key="3">
    <source>
        <dbReference type="ARBA" id="ARBA00022670"/>
    </source>
</evidence>
<evidence type="ECO:0000259" key="8">
    <source>
        <dbReference type="PROSITE" id="PS52035"/>
    </source>
</evidence>
<comment type="similarity">
    <text evidence="2 7">Belongs to the peptidase M14 family.</text>
</comment>
<dbReference type="Pfam" id="PF00246">
    <property type="entry name" value="Peptidase_M14"/>
    <property type="match status" value="1"/>
</dbReference>
<sequence>MVACLAFAKALTAQTLVDPTLSYYLPNPSTTYNSEISTPQEVLGYVPGKWHVTHDKLTEYMRVLARESDRITLENRGTTYEGRPLLLLTITSPQNHANIEQIQADHIALSDGSNASTANMPIVVYQGFSIHGNEPSGSNAALLLAYHLAAGQGAEMDELLNNTVILFDPSFNPDGLQRFAGWVNQHKNENINPDSYDREYSEAWPGGRTNHYWFDMNRDWLPVQLPESQARIETFHNWMPNILTDHHEMGTNATFFFQPGIPSRTHPP</sequence>
<keyword evidence="5" id="KW-0862">Zinc</keyword>
<keyword evidence="3" id="KW-0645">Protease</keyword>
<evidence type="ECO:0000313" key="10">
    <source>
        <dbReference type="Proteomes" id="UP000028980"/>
    </source>
</evidence>
<proteinExistence type="inferred from homology"/>
<gene>
    <name evidence="9" type="ORF">JCM19296_2622</name>
</gene>
<dbReference type="Proteomes" id="UP000028980">
    <property type="component" value="Unassembled WGS sequence"/>
</dbReference>
<dbReference type="SUPFAM" id="SSF53187">
    <property type="entry name" value="Zn-dependent exopeptidases"/>
    <property type="match status" value="1"/>
</dbReference>
<comment type="cofactor">
    <cofactor evidence="1">
        <name>Zn(2+)</name>
        <dbReference type="ChEBI" id="CHEBI:29105"/>
    </cofactor>
</comment>
<organism evidence="9 10">
    <name type="scientific">Nonlabens ulvanivorans</name>
    <name type="common">Persicivirga ulvanivorans</name>
    <dbReference type="NCBI Taxonomy" id="906888"/>
    <lineage>
        <taxon>Bacteria</taxon>
        <taxon>Pseudomonadati</taxon>
        <taxon>Bacteroidota</taxon>
        <taxon>Flavobacteriia</taxon>
        <taxon>Flavobacteriales</taxon>
        <taxon>Flavobacteriaceae</taxon>
        <taxon>Nonlabens</taxon>
    </lineage>
</organism>
<reference evidence="9 10" key="1">
    <citation type="journal article" date="2014" name="Genome Announc.">
        <title>Draft Genome Sequences of Marine Flavobacterium Nonlabens Strains NR17, NR24, NR27, NR32, NR33, and Ara13.</title>
        <authorList>
            <person name="Nakanishi M."/>
            <person name="Meirelles P."/>
            <person name="Suzuki R."/>
            <person name="Takatani N."/>
            <person name="Mino S."/>
            <person name="Suda W."/>
            <person name="Oshima K."/>
            <person name="Hattori M."/>
            <person name="Ohkuma M."/>
            <person name="Hosokawa M."/>
            <person name="Miyashita K."/>
            <person name="Thompson F.L."/>
            <person name="Niwa A."/>
            <person name="Sawabe T."/>
            <person name="Sawabe T."/>
        </authorList>
    </citation>
    <scope>NUCLEOTIDE SEQUENCE [LARGE SCALE GENOMIC DNA]</scope>
    <source>
        <strain evidence="10">JCM19296</strain>
    </source>
</reference>
<protein>
    <submittedName>
        <fullName evidence="9">Secreted protein containing N-terminalzinc-dependent carboxypeptidase related domain</fullName>
    </submittedName>
</protein>
<evidence type="ECO:0000256" key="1">
    <source>
        <dbReference type="ARBA" id="ARBA00001947"/>
    </source>
</evidence>
<dbReference type="PANTHER" id="PTHR11705">
    <property type="entry name" value="PROTEASE FAMILY M14 CARBOXYPEPTIDASE A,B"/>
    <property type="match status" value="1"/>
</dbReference>